<evidence type="ECO:0000256" key="3">
    <source>
        <dbReference type="ARBA" id="ARBA00022670"/>
    </source>
</evidence>
<evidence type="ECO:0000256" key="12">
    <source>
        <dbReference type="RuleBase" id="RU366078"/>
    </source>
</evidence>
<dbReference type="PROSITE" id="PS00135">
    <property type="entry name" value="TRYPSIN_SER"/>
    <property type="match status" value="1"/>
</dbReference>
<dbReference type="AlphaFoldDB" id="A0AAU9VAL1"/>
<evidence type="ECO:0000256" key="9">
    <source>
        <dbReference type="ARBA" id="ARBA00023180"/>
    </source>
</evidence>
<dbReference type="Pfam" id="PF00089">
    <property type="entry name" value="Trypsin"/>
    <property type="match status" value="1"/>
</dbReference>
<name>A0AAU9VAL1_EUPED</name>
<keyword evidence="3 11" id="KW-0645">Protease</keyword>
<dbReference type="InterPro" id="IPR018114">
    <property type="entry name" value="TRYPSIN_HIS"/>
</dbReference>
<keyword evidence="6 11" id="KW-0720">Serine protease</keyword>
<reference evidence="16" key="1">
    <citation type="submission" date="2022-03" db="EMBL/GenBank/DDBJ databases">
        <authorList>
            <person name="Tunstrom K."/>
        </authorList>
    </citation>
    <scope>NUCLEOTIDE SEQUENCE</scope>
</reference>
<dbReference type="Gene3D" id="3.30.1640.30">
    <property type="match status" value="1"/>
</dbReference>
<dbReference type="InterPro" id="IPR009003">
    <property type="entry name" value="Peptidase_S1_PA"/>
</dbReference>
<evidence type="ECO:0000256" key="6">
    <source>
        <dbReference type="ARBA" id="ARBA00022825"/>
    </source>
</evidence>
<dbReference type="SMART" id="SM00020">
    <property type="entry name" value="Tryp_SPc"/>
    <property type="match status" value="1"/>
</dbReference>
<evidence type="ECO:0000256" key="13">
    <source>
        <dbReference type="SAM" id="MobiDB-lite"/>
    </source>
</evidence>
<comment type="domain">
    <text evidence="12">The clip domain consists of 35-55 residues which are 'knitted' together usually by 3 conserved disulfide bonds forming a clip-like compact structure.</text>
</comment>
<dbReference type="Pfam" id="PF12032">
    <property type="entry name" value="CLIP"/>
    <property type="match status" value="1"/>
</dbReference>
<dbReference type="FunFam" id="3.30.1640.30:FF:000001">
    <property type="entry name" value="Serine protease 7"/>
    <property type="match status" value="1"/>
</dbReference>
<dbReference type="SMART" id="SM00680">
    <property type="entry name" value="CLIP"/>
    <property type="match status" value="1"/>
</dbReference>
<dbReference type="GO" id="GO:0004252">
    <property type="term" value="F:serine-type endopeptidase activity"/>
    <property type="evidence" value="ECO:0007669"/>
    <property type="project" value="UniProtKB-UniRule"/>
</dbReference>
<keyword evidence="4 12" id="KW-0732">Signal</keyword>
<evidence type="ECO:0000256" key="8">
    <source>
        <dbReference type="ARBA" id="ARBA00023157"/>
    </source>
</evidence>
<keyword evidence="7" id="KW-0865">Zymogen</keyword>
<evidence type="ECO:0000256" key="4">
    <source>
        <dbReference type="ARBA" id="ARBA00022729"/>
    </source>
</evidence>
<feature type="signal peptide" evidence="12">
    <location>
        <begin position="1"/>
        <end position="19"/>
    </location>
</feature>
<dbReference type="Proteomes" id="UP001153954">
    <property type="component" value="Unassembled WGS sequence"/>
</dbReference>
<dbReference type="PANTHER" id="PTHR24252:SF7">
    <property type="entry name" value="HYALIN"/>
    <property type="match status" value="1"/>
</dbReference>
<evidence type="ECO:0000313" key="17">
    <source>
        <dbReference type="Proteomes" id="UP001153954"/>
    </source>
</evidence>
<keyword evidence="17" id="KW-1185">Reference proteome</keyword>
<dbReference type="PANTHER" id="PTHR24252">
    <property type="entry name" value="ACROSIN-RELATED"/>
    <property type="match status" value="1"/>
</dbReference>
<proteinExistence type="inferred from homology"/>
<dbReference type="EMBL" id="CAKOGL010000031">
    <property type="protein sequence ID" value="CAH2108479.1"/>
    <property type="molecule type" value="Genomic_DNA"/>
</dbReference>
<evidence type="ECO:0000313" key="16">
    <source>
        <dbReference type="EMBL" id="CAH2108479.1"/>
    </source>
</evidence>
<evidence type="ECO:0000256" key="5">
    <source>
        <dbReference type="ARBA" id="ARBA00022801"/>
    </source>
</evidence>
<evidence type="ECO:0000256" key="10">
    <source>
        <dbReference type="ARBA" id="ARBA00024195"/>
    </source>
</evidence>
<keyword evidence="5 11" id="KW-0378">Hydrolase</keyword>
<dbReference type="InterPro" id="IPR001254">
    <property type="entry name" value="Trypsin_dom"/>
</dbReference>
<dbReference type="SUPFAM" id="SSF50494">
    <property type="entry name" value="Trypsin-like serine proteases"/>
    <property type="match status" value="1"/>
</dbReference>
<dbReference type="PROSITE" id="PS51888">
    <property type="entry name" value="CLIP"/>
    <property type="match status" value="1"/>
</dbReference>
<dbReference type="GO" id="GO:0005576">
    <property type="term" value="C:extracellular region"/>
    <property type="evidence" value="ECO:0007669"/>
    <property type="project" value="UniProtKB-SubCell"/>
</dbReference>
<evidence type="ECO:0000256" key="1">
    <source>
        <dbReference type="ARBA" id="ARBA00004613"/>
    </source>
</evidence>
<evidence type="ECO:0000256" key="2">
    <source>
        <dbReference type="ARBA" id="ARBA00022525"/>
    </source>
</evidence>
<evidence type="ECO:0000259" key="14">
    <source>
        <dbReference type="PROSITE" id="PS50240"/>
    </source>
</evidence>
<feature type="domain" description="Clip" evidence="15">
    <location>
        <begin position="21"/>
        <end position="74"/>
    </location>
</feature>
<keyword evidence="2 12" id="KW-0964">Secreted</keyword>
<feature type="domain" description="Peptidase S1" evidence="14">
    <location>
        <begin position="126"/>
        <end position="378"/>
    </location>
</feature>
<dbReference type="PROSITE" id="PS50240">
    <property type="entry name" value="TRYPSIN_DOM"/>
    <property type="match status" value="1"/>
</dbReference>
<dbReference type="InterPro" id="IPR022700">
    <property type="entry name" value="CLIP"/>
</dbReference>
<dbReference type="InterPro" id="IPR043504">
    <property type="entry name" value="Peptidase_S1_PA_chymotrypsin"/>
</dbReference>
<sequence>MKCIAILYSFTTLWASAYSISCVTPLGRQSQCVSIYDCKDLLTAFEQRPLKSNTVSFLRQSQCGFEGYVPRVCCGPMPSQVLDRTTTRRPVAKPFRPTTGVDPTVDEDSYPSPRNECGMDTNGDRLYGGQFTDLDEFPWMALLGYQPPNRAPLTYQCGGVLLNHRYVLTAAHCVVGEIESVVGKLATARLGEYDIQSEIDCLSDTCADPVQEISVHSAYPNPGYSDKVKNRKDDIALIRLAKRVKYTYYVQPICLVDNSLRLGVGNDVFVAGWGKTESGKSSPVKLKLNMPIFSKSDCVSKYRSLGAELTDGQLCAGGIFNQDACRGDSGGPLMRKTPSGVWETVAVVSFGYGCGQDGWPGVYTSVSSYVDWIKNTMRSTNI</sequence>
<comment type="caution">
    <text evidence="16">The sequence shown here is derived from an EMBL/GenBank/DDBJ whole genome shotgun (WGS) entry which is preliminary data.</text>
</comment>
<dbReference type="PROSITE" id="PS00134">
    <property type="entry name" value="TRYPSIN_HIS"/>
    <property type="match status" value="1"/>
</dbReference>
<comment type="similarity">
    <text evidence="10 12">Belongs to the peptidase S1 family. CLIP subfamily.</text>
</comment>
<keyword evidence="8" id="KW-1015">Disulfide bond</keyword>
<evidence type="ECO:0000256" key="7">
    <source>
        <dbReference type="ARBA" id="ARBA00023145"/>
    </source>
</evidence>
<feature type="chain" id="PRO_5043103447" description="CLIP domain-containing serine protease" evidence="12">
    <location>
        <begin position="20"/>
        <end position="382"/>
    </location>
</feature>
<dbReference type="PRINTS" id="PR00722">
    <property type="entry name" value="CHYMOTRYPSIN"/>
</dbReference>
<dbReference type="GO" id="GO:0006508">
    <property type="term" value="P:proteolysis"/>
    <property type="evidence" value="ECO:0007669"/>
    <property type="project" value="UniProtKB-KW"/>
</dbReference>
<dbReference type="FunFam" id="2.40.10.10:FF:000146">
    <property type="entry name" value="Serine protease 53"/>
    <property type="match status" value="1"/>
</dbReference>
<evidence type="ECO:0000259" key="15">
    <source>
        <dbReference type="PROSITE" id="PS51888"/>
    </source>
</evidence>
<keyword evidence="9" id="KW-0325">Glycoprotein</keyword>
<feature type="region of interest" description="Disordered" evidence="13">
    <location>
        <begin position="91"/>
        <end position="121"/>
    </location>
</feature>
<dbReference type="CDD" id="cd00190">
    <property type="entry name" value="Tryp_SPc"/>
    <property type="match status" value="1"/>
</dbReference>
<accession>A0AAU9VAL1</accession>
<dbReference type="InterPro" id="IPR001314">
    <property type="entry name" value="Peptidase_S1A"/>
</dbReference>
<dbReference type="InterPro" id="IPR038565">
    <property type="entry name" value="CLIP_sf"/>
</dbReference>
<dbReference type="InterPro" id="IPR033116">
    <property type="entry name" value="TRYPSIN_SER"/>
</dbReference>
<evidence type="ECO:0000256" key="11">
    <source>
        <dbReference type="RuleBase" id="RU363034"/>
    </source>
</evidence>
<comment type="subcellular location">
    <subcellularLocation>
        <location evidence="1 12">Secreted</location>
    </subcellularLocation>
</comment>
<organism evidence="16 17">
    <name type="scientific">Euphydryas editha</name>
    <name type="common">Edith's checkerspot</name>
    <dbReference type="NCBI Taxonomy" id="104508"/>
    <lineage>
        <taxon>Eukaryota</taxon>
        <taxon>Metazoa</taxon>
        <taxon>Ecdysozoa</taxon>
        <taxon>Arthropoda</taxon>
        <taxon>Hexapoda</taxon>
        <taxon>Insecta</taxon>
        <taxon>Pterygota</taxon>
        <taxon>Neoptera</taxon>
        <taxon>Endopterygota</taxon>
        <taxon>Lepidoptera</taxon>
        <taxon>Glossata</taxon>
        <taxon>Ditrysia</taxon>
        <taxon>Papilionoidea</taxon>
        <taxon>Nymphalidae</taxon>
        <taxon>Nymphalinae</taxon>
        <taxon>Euphydryas</taxon>
    </lineage>
</organism>
<dbReference type="Gene3D" id="2.40.10.10">
    <property type="entry name" value="Trypsin-like serine proteases"/>
    <property type="match status" value="2"/>
</dbReference>
<dbReference type="EC" id="3.4.21.-" evidence="11"/>
<protein>
    <recommendedName>
        <fullName evidence="12">CLIP domain-containing serine protease</fullName>
        <ecNumber evidence="11">3.4.21.-</ecNumber>
    </recommendedName>
</protein>
<gene>
    <name evidence="16" type="ORF">EEDITHA_LOCUS22413</name>
</gene>